<comment type="catalytic activity">
    <reaction evidence="1">
        <text>ATP + protein L-histidine = ADP + protein N-phospho-L-histidine.</text>
        <dbReference type="EC" id="2.7.13.3"/>
    </reaction>
</comment>
<protein>
    <recommendedName>
        <fullName evidence="3">histidine kinase</fullName>
        <ecNumber evidence="3">2.7.13.3</ecNumber>
    </recommendedName>
</protein>
<keyword evidence="5" id="KW-0808">Transferase</keyword>
<evidence type="ECO:0000256" key="3">
    <source>
        <dbReference type="ARBA" id="ARBA00012438"/>
    </source>
</evidence>
<dbReference type="InterPro" id="IPR000014">
    <property type="entry name" value="PAS"/>
</dbReference>
<dbReference type="InterPro" id="IPR036097">
    <property type="entry name" value="HisK_dim/P_sf"/>
</dbReference>
<dbReference type="Gene3D" id="3.30.565.10">
    <property type="entry name" value="Histidine kinase-like ATPase, C-terminal domain"/>
    <property type="match status" value="1"/>
</dbReference>
<gene>
    <name evidence="11" type="ORF">ACFQQL_05625</name>
</gene>
<dbReference type="GO" id="GO:0016301">
    <property type="term" value="F:kinase activity"/>
    <property type="evidence" value="ECO:0007669"/>
    <property type="project" value="UniProtKB-KW"/>
</dbReference>
<keyword evidence="8" id="KW-0812">Transmembrane</keyword>
<evidence type="ECO:0000256" key="7">
    <source>
        <dbReference type="ARBA" id="ARBA00023012"/>
    </source>
</evidence>
<dbReference type="Pfam" id="PF00512">
    <property type="entry name" value="HisKA"/>
    <property type="match status" value="1"/>
</dbReference>
<name>A0ABW2QAH8_9MICO</name>
<dbReference type="CDD" id="cd00082">
    <property type="entry name" value="HisKA"/>
    <property type="match status" value="1"/>
</dbReference>
<sequence>MSNGTVERPLADERPSSEVSIFVRHLPFAAVMLALIFRTAAVDPETLGHQYFFVAMVLGIVATAASLIVPWRRLPAWSAALVALADMAVVAFVEASGVQCSILLVLPVLWLASAYGTAGVVVSVIAGLGAVWLPEAIAWPEPPDITAERHTLVPMVLAATAIYVALAERRSAARRALLSRQSALVEEALDAANAHDVLLRGILNTIDVGVVALDADGRITHINRRAAGLLRDIYKVGDYAVRSSRALAADGVTPLGVDGSPTVRAARGETIDRELIYLVRGGTRMAMRVSAESLQDDGGARTGAVVVYQDVTAETEALAQREEFVSAVSHELRTPLTSILGYLELADDARDVPEEVRAHLRVVARNTERLLRLISDLLTAAQTRDGQIALFATPVDLREVISDAVLTHRPRAQDRGVQVVNRATRPCVVNGDRTRLGQVVDNIVSNAIKYSDEGSTVVLDLAVEGKTAHLSVRDQGIGIAQEEQQRVFSRFYRGRDVRSGPLPGTGLGLHITRQLVEAHGGEIGLVSAPGEGTTVDIYLPVEERR</sequence>
<comment type="subcellular location">
    <subcellularLocation>
        <location evidence="2">Cell membrane</location>
    </subcellularLocation>
</comment>
<dbReference type="InterPro" id="IPR000700">
    <property type="entry name" value="PAS-assoc_C"/>
</dbReference>
<dbReference type="Pfam" id="PF13188">
    <property type="entry name" value="PAS_8"/>
    <property type="match status" value="1"/>
</dbReference>
<dbReference type="InterPro" id="IPR050736">
    <property type="entry name" value="Sensor_HK_Regulatory"/>
</dbReference>
<keyword evidence="6 11" id="KW-0418">Kinase</keyword>
<evidence type="ECO:0000256" key="6">
    <source>
        <dbReference type="ARBA" id="ARBA00022777"/>
    </source>
</evidence>
<feature type="domain" description="PAC" evidence="10">
    <location>
        <begin position="269"/>
        <end position="323"/>
    </location>
</feature>
<dbReference type="RefSeq" id="WP_382392109.1">
    <property type="nucleotide sequence ID" value="NZ_JBHTCQ010000001.1"/>
</dbReference>
<dbReference type="Gene3D" id="1.10.287.130">
    <property type="match status" value="1"/>
</dbReference>
<dbReference type="Gene3D" id="3.30.450.20">
    <property type="entry name" value="PAS domain"/>
    <property type="match status" value="1"/>
</dbReference>
<keyword evidence="4" id="KW-0597">Phosphoprotein</keyword>
<dbReference type="SMART" id="SM00387">
    <property type="entry name" value="HATPase_c"/>
    <property type="match status" value="1"/>
</dbReference>
<dbReference type="SUPFAM" id="SSF55874">
    <property type="entry name" value="ATPase domain of HSP90 chaperone/DNA topoisomerase II/histidine kinase"/>
    <property type="match status" value="1"/>
</dbReference>
<dbReference type="InterPro" id="IPR035965">
    <property type="entry name" value="PAS-like_dom_sf"/>
</dbReference>
<evidence type="ECO:0000259" key="10">
    <source>
        <dbReference type="PROSITE" id="PS50113"/>
    </source>
</evidence>
<feature type="transmembrane region" description="Helical" evidence="8">
    <location>
        <begin position="151"/>
        <end position="167"/>
    </location>
</feature>
<dbReference type="PROSITE" id="PS50109">
    <property type="entry name" value="HIS_KIN"/>
    <property type="match status" value="1"/>
</dbReference>
<keyword evidence="12" id="KW-1185">Reference proteome</keyword>
<evidence type="ECO:0000256" key="5">
    <source>
        <dbReference type="ARBA" id="ARBA00022679"/>
    </source>
</evidence>
<dbReference type="EC" id="2.7.13.3" evidence="3"/>
<evidence type="ECO:0000256" key="8">
    <source>
        <dbReference type="SAM" id="Phobius"/>
    </source>
</evidence>
<reference evidence="12" key="1">
    <citation type="journal article" date="2019" name="Int. J. Syst. Evol. Microbiol.">
        <title>The Global Catalogue of Microorganisms (GCM) 10K type strain sequencing project: providing services to taxonomists for standard genome sequencing and annotation.</title>
        <authorList>
            <consortium name="The Broad Institute Genomics Platform"/>
            <consortium name="The Broad Institute Genome Sequencing Center for Infectious Disease"/>
            <person name="Wu L."/>
            <person name="Ma J."/>
        </authorList>
    </citation>
    <scope>NUCLEOTIDE SEQUENCE [LARGE SCALE GENOMIC DNA]</scope>
    <source>
        <strain evidence="12">JCM 1490</strain>
    </source>
</reference>
<dbReference type="InterPro" id="IPR005467">
    <property type="entry name" value="His_kinase_dom"/>
</dbReference>
<evidence type="ECO:0000313" key="12">
    <source>
        <dbReference type="Proteomes" id="UP001596455"/>
    </source>
</evidence>
<keyword evidence="7" id="KW-0902">Two-component regulatory system</keyword>
<evidence type="ECO:0000313" key="11">
    <source>
        <dbReference type="EMBL" id="MFC7404580.1"/>
    </source>
</evidence>
<evidence type="ECO:0000259" key="9">
    <source>
        <dbReference type="PROSITE" id="PS50109"/>
    </source>
</evidence>
<keyword evidence="8" id="KW-0472">Membrane</keyword>
<feature type="transmembrane region" description="Helical" evidence="8">
    <location>
        <begin position="77"/>
        <end position="95"/>
    </location>
</feature>
<dbReference type="EMBL" id="JBHTCQ010000001">
    <property type="protein sequence ID" value="MFC7404580.1"/>
    <property type="molecule type" value="Genomic_DNA"/>
</dbReference>
<dbReference type="InterPro" id="IPR003594">
    <property type="entry name" value="HATPase_dom"/>
</dbReference>
<dbReference type="CDD" id="cd00075">
    <property type="entry name" value="HATPase"/>
    <property type="match status" value="1"/>
</dbReference>
<dbReference type="PANTHER" id="PTHR43711">
    <property type="entry name" value="TWO-COMPONENT HISTIDINE KINASE"/>
    <property type="match status" value="1"/>
</dbReference>
<dbReference type="Proteomes" id="UP001596455">
    <property type="component" value="Unassembled WGS sequence"/>
</dbReference>
<dbReference type="SUPFAM" id="SSF47384">
    <property type="entry name" value="Homodimeric domain of signal transducing histidine kinase"/>
    <property type="match status" value="1"/>
</dbReference>
<proteinExistence type="predicted"/>
<dbReference type="Pfam" id="PF02518">
    <property type="entry name" value="HATPase_c"/>
    <property type="match status" value="1"/>
</dbReference>
<dbReference type="PROSITE" id="PS50113">
    <property type="entry name" value="PAC"/>
    <property type="match status" value="1"/>
</dbReference>
<evidence type="ECO:0000256" key="4">
    <source>
        <dbReference type="ARBA" id="ARBA00022553"/>
    </source>
</evidence>
<organism evidence="11 12">
    <name type="scientific">Georgenia alba</name>
    <dbReference type="NCBI Taxonomy" id="2233858"/>
    <lineage>
        <taxon>Bacteria</taxon>
        <taxon>Bacillati</taxon>
        <taxon>Actinomycetota</taxon>
        <taxon>Actinomycetes</taxon>
        <taxon>Micrococcales</taxon>
        <taxon>Bogoriellaceae</taxon>
        <taxon>Georgenia</taxon>
    </lineage>
</organism>
<evidence type="ECO:0000256" key="1">
    <source>
        <dbReference type="ARBA" id="ARBA00000085"/>
    </source>
</evidence>
<feature type="transmembrane region" description="Helical" evidence="8">
    <location>
        <begin position="51"/>
        <end position="71"/>
    </location>
</feature>
<dbReference type="SUPFAM" id="SSF55785">
    <property type="entry name" value="PYP-like sensor domain (PAS domain)"/>
    <property type="match status" value="1"/>
</dbReference>
<dbReference type="InterPro" id="IPR004358">
    <property type="entry name" value="Sig_transdc_His_kin-like_C"/>
</dbReference>
<feature type="domain" description="Histidine kinase" evidence="9">
    <location>
        <begin position="327"/>
        <end position="543"/>
    </location>
</feature>
<dbReference type="PANTHER" id="PTHR43711:SF1">
    <property type="entry name" value="HISTIDINE KINASE 1"/>
    <property type="match status" value="1"/>
</dbReference>
<evidence type="ECO:0000256" key="2">
    <source>
        <dbReference type="ARBA" id="ARBA00004236"/>
    </source>
</evidence>
<dbReference type="InterPro" id="IPR003661">
    <property type="entry name" value="HisK_dim/P_dom"/>
</dbReference>
<feature type="transmembrane region" description="Helical" evidence="8">
    <location>
        <begin position="20"/>
        <end position="39"/>
    </location>
</feature>
<dbReference type="PRINTS" id="PR00344">
    <property type="entry name" value="BCTRLSENSOR"/>
</dbReference>
<dbReference type="InterPro" id="IPR036890">
    <property type="entry name" value="HATPase_C_sf"/>
</dbReference>
<keyword evidence="8" id="KW-1133">Transmembrane helix</keyword>
<feature type="transmembrane region" description="Helical" evidence="8">
    <location>
        <begin position="102"/>
        <end position="131"/>
    </location>
</feature>
<dbReference type="SMART" id="SM00388">
    <property type="entry name" value="HisKA"/>
    <property type="match status" value="1"/>
</dbReference>
<accession>A0ABW2QAH8</accession>
<comment type="caution">
    <text evidence="11">The sequence shown here is derived from an EMBL/GenBank/DDBJ whole genome shotgun (WGS) entry which is preliminary data.</text>
</comment>